<dbReference type="RefSeq" id="WP_145078036.1">
    <property type="nucleotide sequence ID" value="NZ_CP036425.1"/>
</dbReference>
<organism evidence="2 3">
    <name type="scientific">Poriferisphaera corsica</name>
    <dbReference type="NCBI Taxonomy" id="2528020"/>
    <lineage>
        <taxon>Bacteria</taxon>
        <taxon>Pseudomonadati</taxon>
        <taxon>Planctomycetota</taxon>
        <taxon>Phycisphaerae</taxon>
        <taxon>Phycisphaerales</taxon>
        <taxon>Phycisphaeraceae</taxon>
        <taxon>Poriferisphaera</taxon>
    </lineage>
</organism>
<protein>
    <submittedName>
        <fullName evidence="2">Uncharacterized protein</fullName>
    </submittedName>
</protein>
<evidence type="ECO:0000313" key="2">
    <source>
        <dbReference type="EMBL" id="QDU34310.1"/>
    </source>
</evidence>
<reference evidence="2 3" key="1">
    <citation type="submission" date="2019-02" db="EMBL/GenBank/DDBJ databases">
        <title>Deep-cultivation of Planctomycetes and their phenomic and genomic characterization uncovers novel biology.</title>
        <authorList>
            <person name="Wiegand S."/>
            <person name="Jogler M."/>
            <person name="Boedeker C."/>
            <person name="Pinto D."/>
            <person name="Vollmers J."/>
            <person name="Rivas-Marin E."/>
            <person name="Kohn T."/>
            <person name="Peeters S.H."/>
            <person name="Heuer A."/>
            <person name="Rast P."/>
            <person name="Oberbeckmann S."/>
            <person name="Bunk B."/>
            <person name="Jeske O."/>
            <person name="Meyerdierks A."/>
            <person name="Storesund J.E."/>
            <person name="Kallscheuer N."/>
            <person name="Luecker S."/>
            <person name="Lage O.M."/>
            <person name="Pohl T."/>
            <person name="Merkel B.J."/>
            <person name="Hornburger P."/>
            <person name="Mueller R.-W."/>
            <person name="Bruemmer F."/>
            <person name="Labrenz M."/>
            <person name="Spormann A.M."/>
            <person name="Op den Camp H."/>
            <person name="Overmann J."/>
            <person name="Amann R."/>
            <person name="Jetten M.S.M."/>
            <person name="Mascher T."/>
            <person name="Medema M.H."/>
            <person name="Devos D.P."/>
            <person name="Kaster A.-K."/>
            <person name="Ovreas L."/>
            <person name="Rohde M."/>
            <person name="Galperin M.Y."/>
            <person name="Jogler C."/>
        </authorList>
    </citation>
    <scope>NUCLEOTIDE SEQUENCE [LARGE SCALE GENOMIC DNA]</scope>
    <source>
        <strain evidence="2 3">KS4</strain>
    </source>
</reference>
<dbReference type="EMBL" id="CP036425">
    <property type="protein sequence ID" value="QDU34310.1"/>
    <property type="molecule type" value="Genomic_DNA"/>
</dbReference>
<gene>
    <name evidence="2" type="ORF">KS4_23770</name>
</gene>
<dbReference type="Proteomes" id="UP000317369">
    <property type="component" value="Chromosome"/>
</dbReference>
<dbReference type="AlphaFoldDB" id="A0A517YVR7"/>
<evidence type="ECO:0000256" key="1">
    <source>
        <dbReference type="SAM" id="MobiDB-lite"/>
    </source>
</evidence>
<sequence length="154" mass="17615">MTGERVNSVCMEAEALLTRLWLIADDYHIFPAKPDEVLIKAAIRRMANKTLCMERVVEMLNELEKVSLIARYEVDGEQLGAFLQAPPLTHANGKGPRKGFPHPPTDRFAWDEYNRHWKTLGGGESKQSKESRDSKESKQSKKFQAQHNISKHKK</sequence>
<evidence type="ECO:0000313" key="3">
    <source>
        <dbReference type="Proteomes" id="UP000317369"/>
    </source>
</evidence>
<keyword evidence="3" id="KW-1185">Reference proteome</keyword>
<feature type="region of interest" description="Disordered" evidence="1">
    <location>
        <begin position="119"/>
        <end position="154"/>
    </location>
</feature>
<accession>A0A517YVR7</accession>
<dbReference type="KEGG" id="pcor:KS4_23770"/>
<feature type="compositionally biased region" description="Basic and acidic residues" evidence="1">
    <location>
        <begin position="126"/>
        <end position="139"/>
    </location>
</feature>
<feature type="region of interest" description="Disordered" evidence="1">
    <location>
        <begin position="86"/>
        <end position="106"/>
    </location>
</feature>
<name>A0A517YVR7_9BACT</name>
<proteinExistence type="predicted"/>